<protein>
    <submittedName>
        <fullName evidence="1">Uncharacterized protein</fullName>
    </submittedName>
</protein>
<name>A0A517R647_9PLAN</name>
<dbReference type="AlphaFoldDB" id="A0A517R647"/>
<evidence type="ECO:0000313" key="1">
    <source>
        <dbReference type="EMBL" id="QDT39340.1"/>
    </source>
</evidence>
<evidence type="ECO:0000313" key="2">
    <source>
        <dbReference type="Proteomes" id="UP000317318"/>
    </source>
</evidence>
<sequence>MSDFYVLRDYFGAGRNFTELDYHEPLQLTDDVVSCFVAGEPLPENYPLLKIGLKVKGFGVPQAMQPGYYLAMHESLVRCISSVGESHVQIKPCRLENAKNQEKIDDENFRHVHLLSPLPQFEFLDVDRCRVEYGHGPKDLRRVDTLVLFEHRVPADRHIFKLTRMPIIFVRRRLRDLMLTAGLPELALEPIEEYRGDEIYPYLDHPIYQE</sequence>
<keyword evidence="2" id="KW-1185">Reference proteome</keyword>
<accession>A0A517R647</accession>
<gene>
    <name evidence="1" type="ORF">Pan189_37460</name>
</gene>
<dbReference type="RefSeq" id="WP_145365485.1">
    <property type="nucleotide sequence ID" value="NZ_CP036268.1"/>
</dbReference>
<dbReference type="EMBL" id="CP036268">
    <property type="protein sequence ID" value="QDT39340.1"/>
    <property type="molecule type" value="Genomic_DNA"/>
</dbReference>
<dbReference type="Proteomes" id="UP000317318">
    <property type="component" value="Chromosome"/>
</dbReference>
<dbReference type="KEGG" id="svp:Pan189_37460"/>
<reference evidence="1 2" key="1">
    <citation type="submission" date="2019-02" db="EMBL/GenBank/DDBJ databases">
        <title>Deep-cultivation of Planctomycetes and their phenomic and genomic characterization uncovers novel biology.</title>
        <authorList>
            <person name="Wiegand S."/>
            <person name="Jogler M."/>
            <person name="Boedeker C."/>
            <person name="Pinto D."/>
            <person name="Vollmers J."/>
            <person name="Rivas-Marin E."/>
            <person name="Kohn T."/>
            <person name="Peeters S.H."/>
            <person name="Heuer A."/>
            <person name="Rast P."/>
            <person name="Oberbeckmann S."/>
            <person name="Bunk B."/>
            <person name="Jeske O."/>
            <person name="Meyerdierks A."/>
            <person name="Storesund J.E."/>
            <person name="Kallscheuer N."/>
            <person name="Luecker S."/>
            <person name="Lage O.M."/>
            <person name="Pohl T."/>
            <person name="Merkel B.J."/>
            <person name="Hornburger P."/>
            <person name="Mueller R.-W."/>
            <person name="Bruemmer F."/>
            <person name="Labrenz M."/>
            <person name="Spormann A.M."/>
            <person name="Op den Camp H."/>
            <person name="Overmann J."/>
            <person name="Amann R."/>
            <person name="Jetten M.S.M."/>
            <person name="Mascher T."/>
            <person name="Medema M.H."/>
            <person name="Devos D.P."/>
            <person name="Kaster A.-K."/>
            <person name="Ovreas L."/>
            <person name="Rohde M."/>
            <person name="Galperin M.Y."/>
            <person name="Jogler C."/>
        </authorList>
    </citation>
    <scope>NUCLEOTIDE SEQUENCE [LARGE SCALE GENOMIC DNA]</scope>
    <source>
        <strain evidence="1 2">Pan189</strain>
    </source>
</reference>
<organism evidence="1 2">
    <name type="scientific">Stratiformator vulcanicus</name>
    <dbReference type="NCBI Taxonomy" id="2527980"/>
    <lineage>
        <taxon>Bacteria</taxon>
        <taxon>Pseudomonadati</taxon>
        <taxon>Planctomycetota</taxon>
        <taxon>Planctomycetia</taxon>
        <taxon>Planctomycetales</taxon>
        <taxon>Planctomycetaceae</taxon>
        <taxon>Stratiformator</taxon>
    </lineage>
</organism>
<proteinExistence type="predicted"/>